<keyword evidence="1" id="KW-0802">TPR repeat</keyword>
<dbReference type="SMART" id="SM00028">
    <property type="entry name" value="TPR"/>
    <property type="match status" value="2"/>
</dbReference>
<evidence type="ECO:0000313" key="3">
    <source>
        <dbReference type="EMBL" id="KAK0140904.1"/>
    </source>
</evidence>
<dbReference type="InterPro" id="IPR052658">
    <property type="entry name" value="TPR-containing"/>
</dbReference>
<comment type="caution">
    <text evidence="3">The sequence shown here is derived from an EMBL/GenBank/DDBJ whole genome shotgun (WGS) entry which is preliminary data.</text>
</comment>
<dbReference type="PANTHER" id="PTHR15544">
    <property type="entry name" value="OSMOSIS RESPONSIVE FACTOR"/>
    <property type="match status" value="1"/>
</dbReference>
<dbReference type="EMBL" id="JAOPHQ010003998">
    <property type="protein sequence ID" value="KAK0140904.1"/>
    <property type="molecule type" value="Genomic_DNA"/>
</dbReference>
<feature type="region of interest" description="Disordered" evidence="2">
    <location>
        <begin position="18"/>
        <end position="47"/>
    </location>
</feature>
<dbReference type="PANTHER" id="PTHR15544:SF0">
    <property type="entry name" value="TETRATRICOPEPTIDE REPEAT PROTEIN 33"/>
    <property type="match status" value="1"/>
</dbReference>
<evidence type="ECO:0000256" key="1">
    <source>
        <dbReference type="PROSITE-ProRule" id="PRU00339"/>
    </source>
</evidence>
<dbReference type="InterPro" id="IPR011990">
    <property type="entry name" value="TPR-like_helical_dom_sf"/>
</dbReference>
<dbReference type="InterPro" id="IPR019734">
    <property type="entry name" value="TPR_rpt"/>
</dbReference>
<evidence type="ECO:0000313" key="4">
    <source>
        <dbReference type="Proteomes" id="UP001174136"/>
    </source>
</evidence>
<sequence length="280" mass="31377">MASFGWKRKVGERVSKSTLRGFEAEADGTGDRAAPGEEDQEVDPEEDQVDWLQAIKRRRGVLLEDCAARSGRLKGEGALLAEAGRHWEAIKKWDEAIQLTPENALLYEMKSQVLTILQEVFPAVKAAEMAVKLKPMWWEGWQTLGRAQLSLGEVDLAVRSFQVAVHLCPSDVTLREKDLAWAQKLQRQQRAAREKTREEEEAERLVLDAPELRRDYDDFESDEVLEACAAVAERQRRLEELRRTTVVLDADGNVRTVVAGVEGAGAASTSQEQLVKARGL</sequence>
<protein>
    <submittedName>
        <fullName evidence="3">Tetratricopeptide repeat protein 33</fullName>
    </submittedName>
</protein>
<dbReference type="Gene3D" id="1.25.40.10">
    <property type="entry name" value="Tetratricopeptide repeat domain"/>
    <property type="match status" value="1"/>
</dbReference>
<accession>A0AA47MIT0</accession>
<reference evidence="3" key="1">
    <citation type="journal article" date="2023" name="Front. Mar. Sci.">
        <title>A new Merluccius polli reference genome to investigate the effects of global change in West African waters.</title>
        <authorList>
            <person name="Mateo J.L."/>
            <person name="Blanco-Fernandez C."/>
            <person name="Garcia-Vazquez E."/>
            <person name="Machado-Schiaffino G."/>
        </authorList>
    </citation>
    <scope>NUCLEOTIDE SEQUENCE</scope>
    <source>
        <strain evidence="3">C29</strain>
        <tissue evidence="3">Fin</tissue>
    </source>
</reference>
<keyword evidence="4" id="KW-1185">Reference proteome</keyword>
<feature type="repeat" description="TPR" evidence="1">
    <location>
        <begin position="70"/>
        <end position="103"/>
    </location>
</feature>
<dbReference type="PROSITE" id="PS50005">
    <property type="entry name" value="TPR"/>
    <property type="match status" value="2"/>
</dbReference>
<dbReference type="AlphaFoldDB" id="A0AA47MIT0"/>
<feature type="compositionally biased region" description="Acidic residues" evidence="2">
    <location>
        <begin position="36"/>
        <end position="47"/>
    </location>
</feature>
<feature type="repeat" description="TPR" evidence="1">
    <location>
        <begin position="138"/>
        <end position="171"/>
    </location>
</feature>
<name>A0AA47MIT0_MERPO</name>
<proteinExistence type="predicted"/>
<gene>
    <name evidence="3" type="primary">ttc33_0</name>
    <name evidence="3" type="ORF">N1851_022099</name>
</gene>
<dbReference type="SUPFAM" id="SSF48452">
    <property type="entry name" value="TPR-like"/>
    <property type="match status" value="1"/>
</dbReference>
<organism evidence="3 4">
    <name type="scientific">Merluccius polli</name>
    <name type="common">Benguela hake</name>
    <name type="synonym">Merluccius cadenati</name>
    <dbReference type="NCBI Taxonomy" id="89951"/>
    <lineage>
        <taxon>Eukaryota</taxon>
        <taxon>Metazoa</taxon>
        <taxon>Chordata</taxon>
        <taxon>Craniata</taxon>
        <taxon>Vertebrata</taxon>
        <taxon>Euteleostomi</taxon>
        <taxon>Actinopterygii</taxon>
        <taxon>Neopterygii</taxon>
        <taxon>Teleostei</taxon>
        <taxon>Neoteleostei</taxon>
        <taxon>Acanthomorphata</taxon>
        <taxon>Zeiogadaria</taxon>
        <taxon>Gadariae</taxon>
        <taxon>Gadiformes</taxon>
        <taxon>Gadoidei</taxon>
        <taxon>Merlucciidae</taxon>
        <taxon>Merluccius</taxon>
    </lineage>
</organism>
<dbReference type="Proteomes" id="UP001174136">
    <property type="component" value="Unassembled WGS sequence"/>
</dbReference>
<evidence type="ECO:0000256" key="2">
    <source>
        <dbReference type="SAM" id="MobiDB-lite"/>
    </source>
</evidence>